<keyword evidence="1" id="KW-0067">ATP-binding</keyword>
<evidence type="ECO:0000313" key="1">
    <source>
        <dbReference type="EMBL" id="TYS52009.1"/>
    </source>
</evidence>
<dbReference type="AlphaFoldDB" id="A0A5D4RMH4"/>
<dbReference type="InterPro" id="IPR027417">
    <property type="entry name" value="P-loop_NTPase"/>
</dbReference>
<accession>A0A5D4RMH4</accession>
<name>A0A5D4RMH4_9BACI</name>
<proteinExistence type="predicted"/>
<reference evidence="1 2" key="1">
    <citation type="submission" date="2019-08" db="EMBL/GenBank/DDBJ databases">
        <title>Bacillus genomes from the desert of Cuatro Cienegas, Coahuila.</title>
        <authorList>
            <person name="Olmedo-Alvarez G."/>
        </authorList>
    </citation>
    <scope>NUCLEOTIDE SEQUENCE [LARGE SCALE GENOMIC DNA]</scope>
    <source>
        <strain evidence="1 2">CH446_14T</strain>
    </source>
</reference>
<comment type="caution">
    <text evidence="1">The sequence shown here is derived from an EMBL/GenBank/DDBJ whole genome shotgun (WGS) entry which is preliminary data.</text>
</comment>
<dbReference type="SUPFAM" id="SSF52540">
    <property type="entry name" value="P-loop containing nucleoside triphosphate hydrolases"/>
    <property type="match status" value="1"/>
</dbReference>
<gene>
    <name evidence="1" type="ORF">FZD51_00720</name>
</gene>
<dbReference type="Pfam" id="PF13671">
    <property type="entry name" value="AAA_33"/>
    <property type="match status" value="1"/>
</dbReference>
<dbReference type="Proteomes" id="UP000322139">
    <property type="component" value="Unassembled WGS sequence"/>
</dbReference>
<keyword evidence="1" id="KW-0547">Nucleotide-binding</keyword>
<sequence length="184" mass="21058">MKRTVIMTVGKTHSGKSTFAGELKKELKGSFVMDQDNHAAFIHTYYEALQPVSGPNTLKHGLSKYIVEYAKENTSLHMIICNSNLSRKDRDYLLNELFPSEDFFRIMVHFQIPDSILEARAAESTRNTNIFRSAATFKEVLEFQQAARKEDPAEDEADYLFVIKNNEEAGSVIREIVKLTEQFN</sequence>
<dbReference type="RefSeq" id="WP_148972996.1">
    <property type="nucleotide sequence ID" value="NZ_VTER01000001.1"/>
</dbReference>
<evidence type="ECO:0000313" key="2">
    <source>
        <dbReference type="Proteomes" id="UP000322139"/>
    </source>
</evidence>
<dbReference type="GO" id="GO:0005524">
    <property type="term" value="F:ATP binding"/>
    <property type="evidence" value="ECO:0007669"/>
    <property type="project" value="UniProtKB-KW"/>
</dbReference>
<protein>
    <submittedName>
        <fullName evidence="1">ATP-binding protein</fullName>
    </submittedName>
</protein>
<dbReference type="EMBL" id="VTER01000001">
    <property type="protein sequence ID" value="TYS52009.1"/>
    <property type="molecule type" value="Genomic_DNA"/>
</dbReference>
<organism evidence="1 2">
    <name type="scientific">Bacillus infantis</name>
    <dbReference type="NCBI Taxonomy" id="324767"/>
    <lineage>
        <taxon>Bacteria</taxon>
        <taxon>Bacillati</taxon>
        <taxon>Bacillota</taxon>
        <taxon>Bacilli</taxon>
        <taxon>Bacillales</taxon>
        <taxon>Bacillaceae</taxon>
        <taxon>Bacillus</taxon>
    </lineage>
</organism>
<dbReference type="Gene3D" id="3.40.50.300">
    <property type="entry name" value="P-loop containing nucleotide triphosphate hydrolases"/>
    <property type="match status" value="1"/>
</dbReference>